<reference evidence="2" key="2">
    <citation type="submission" date="2023-01" db="EMBL/GenBank/DDBJ databases">
        <authorList>
            <person name="Petersen C."/>
        </authorList>
    </citation>
    <scope>NUCLEOTIDE SEQUENCE</scope>
    <source>
        <strain evidence="2">IBT 15450</strain>
    </source>
</reference>
<accession>A0AAD6N9R9</accession>
<protein>
    <submittedName>
        <fullName evidence="2">Uncharacterized protein</fullName>
    </submittedName>
</protein>
<feature type="compositionally biased region" description="Basic and acidic residues" evidence="1">
    <location>
        <begin position="73"/>
        <end position="82"/>
    </location>
</feature>
<reference evidence="2" key="1">
    <citation type="journal article" date="2023" name="IMA Fungus">
        <title>Comparative genomic study of the Penicillium genus elucidates a diverse pangenome and 15 lateral gene transfer events.</title>
        <authorList>
            <person name="Petersen C."/>
            <person name="Sorensen T."/>
            <person name="Nielsen M.R."/>
            <person name="Sondergaard T.E."/>
            <person name="Sorensen J.L."/>
            <person name="Fitzpatrick D.A."/>
            <person name="Frisvad J.C."/>
            <person name="Nielsen K.L."/>
        </authorList>
    </citation>
    <scope>NUCLEOTIDE SEQUENCE</scope>
    <source>
        <strain evidence="2">IBT 15450</strain>
    </source>
</reference>
<organism evidence="2 3">
    <name type="scientific">Penicillium canescens</name>
    <dbReference type="NCBI Taxonomy" id="5083"/>
    <lineage>
        <taxon>Eukaryota</taxon>
        <taxon>Fungi</taxon>
        <taxon>Dikarya</taxon>
        <taxon>Ascomycota</taxon>
        <taxon>Pezizomycotina</taxon>
        <taxon>Eurotiomycetes</taxon>
        <taxon>Eurotiomycetidae</taxon>
        <taxon>Eurotiales</taxon>
        <taxon>Aspergillaceae</taxon>
        <taxon>Penicillium</taxon>
    </lineage>
</organism>
<evidence type="ECO:0000313" key="3">
    <source>
        <dbReference type="Proteomes" id="UP001219568"/>
    </source>
</evidence>
<evidence type="ECO:0000256" key="1">
    <source>
        <dbReference type="SAM" id="MobiDB-lite"/>
    </source>
</evidence>
<feature type="region of interest" description="Disordered" evidence="1">
    <location>
        <begin position="60"/>
        <end position="82"/>
    </location>
</feature>
<gene>
    <name evidence="2" type="ORF">N7460_005524</name>
</gene>
<evidence type="ECO:0000313" key="2">
    <source>
        <dbReference type="EMBL" id="KAJ6044169.1"/>
    </source>
</evidence>
<dbReference type="EMBL" id="JAQJZL010000004">
    <property type="protein sequence ID" value="KAJ6044169.1"/>
    <property type="molecule type" value="Genomic_DNA"/>
</dbReference>
<sequence>MQLCPARSKILHIYDGLFRLSANGPSLIYSSEDYSKDETMDTRRGETILKQTSQCRTTFGRREGISDTMKPPTRREIDEQTE</sequence>
<dbReference type="Proteomes" id="UP001219568">
    <property type="component" value="Unassembled WGS sequence"/>
</dbReference>
<dbReference type="AlphaFoldDB" id="A0AAD6N9R9"/>
<name>A0AAD6N9R9_PENCN</name>
<keyword evidence="3" id="KW-1185">Reference proteome</keyword>
<proteinExistence type="predicted"/>
<comment type="caution">
    <text evidence="2">The sequence shown here is derived from an EMBL/GenBank/DDBJ whole genome shotgun (WGS) entry which is preliminary data.</text>
</comment>